<dbReference type="Proteomes" id="UP000316770">
    <property type="component" value="Chromosome"/>
</dbReference>
<evidence type="ECO:0000259" key="1">
    <source>
        <dbReference type="Pfam" id="PF13274"/>
    </source>
</evidence>
<evidence type="ECO:0000313" key="2">
    <source>
        <dbReference type="EMBL" id="QDV54299.1"/>
    </source>
</evidence>
<organism evidence="2 3">
    <name type="scientific">Rosistilla oblonga</name>
    <dbReference type="NCBI Taxonomy" id="2527990"/>
    <lineage>
        <taxon>Bacteria</taxon>
        <taxon>Pseudomonadati</taxon>
        <taxon>Planctomycetota</taxon>
        <taxon>Planctomycetia</taxon>
        <taxon>Pirellulales</taxon>
        <taxon>Pirellulaceae</taxon>
        <taxon>Rosistilla</taxon>
    </lineage>
</organism>
<reference evidence="2 3" key="1">
    <citation type="submission" date="2019-02" db="EMBL/GenBank/DDBJ databases">
        <title>Deep-cultivation of Planctomycetes and their phenomic and genomic characterization uncovers novel biology.</title>
        <authorList>
            <person name="Wiegand S."/>
            <person name="Jogler M."/>
            <person name="Boedeker C."/>
            <person name="Pinto D."/>
            <person name="Vollmers J."/>
            <person name="Rivas-Marin E."/>
            <person name="Kohn T."/>
            <person name="Peeters S.H."/>
            <person name="Heuer A."/>
            <person name="Rast P."/>
            <person name="Oberbeckmann S."/>
            <person name="Bunk B."/>
            <person name="Jeske O."/>
            <person name="Meyerdierks A."/>
            <person name="Storesund J.E."/>
            <person name="Kallscheuer N."/>
            <person name="Luecker S."/>
            <person name="Lage O.M."/>
            <person name="Pohl T."/>
            <person name="Merkel B.J."/>
            <person name="Hornburger P."/>
            <person name="Mueller R.-W."/>
            <person name="Bruemmer F."/>
            <person name="Labrenz M."/>
            <person name="Spormann A.M."/>
            <person name="Op den Camp H."/>
            <person name="Overmann J."/>
            <person name="Amann R."/>
            <person name="Jetten M.S.M."/>
            <person name="Mascher T."/>
            <person name="Medema M.H."/>
            <person name="Devos D.P."/>
            <person name="Kaster A.-K."/>
            <person name="Ovreas L."/>
            <person name="Rohde M."/>
            <person name="Galperin M.Y."/>
            <person name="Jogler C."/>
        </authorList>
    </citation>
    <scope>NUCLEOTIDE SEQUENCE [LARGE SCALE GENOMIC DNA]</scope>
    <source>
        <strain evidence="2 3">Mal33</strain>
    </source>
</reference>
<dbReference type="EMBL" id="CP036318">
    <property type="protein sequence ID" value="QDV54299.1"/>
    <property type="molecule type" value="Genomic_DNA"/>
</dbReference>
<proteinExistence type="predicted"/>
<sequence length="192" mass="21316">MTPAEKSQRLIETASAALHAAPGHELNAVVLNKVLFYLDLATLRDQGEAVTGNSYIALRNGPVISKYPQRLIAKLESLGIARQDSRWDGAKPMVLEKCPTHFEYLSPDTMLLVSEVTDFFADSTSQAASDFSHKNPGWQIAWKHFRREGKPKAINLQIAMQQIVENDPWMETPLVDEAALLKAADDGLGDDW</sequence>
<dbReference type="InterPro" id="IPR025272">
    <property type="entry name" value="SocA_Panacea"/>
</dbReference>
<keyword evidence="3" id="KW-1185">Reference proteome</keyword>
<feature type="domain" description="Antitoxin SocA-like Panacea" evidence="1">
    <location>
        <begin position="31"/>
        <end position="139"/>
    </location>
</feature>
<evidence type="ECO:0000313" key="3">
    <source>
        <dbReference type="Proteomes" id="UP000316770"/>
    </source>
</evidence>
<protein>
    <recommendedName>
        <fullName evidence="1">Antitoxin SocA-like Panacea domain-containing protein</fullName>
    </recommendedName>
</protein>
<accession>A0A518IMI0</accession>
<dbReference type="AlphaFoldDB" id="A0A518IMI0"/>
<dbReference type="RefSeq" id="WP_145281807.1">
    <property type="nucleotide sequence ID" value="NZ_CP036318.1"/>
</dbReference>
<gene>
    <name evidence="2" type="ORF">Mal33_02490</name>
</gene>
<name>A0A518IMI0_9BACT</name>
<dbReference type="Pfam" id="PF13274">
    <property type="entry name" value="SocA_Panacea"/>
    <property type="match status" value="1"/>
</dbReference>